<feature type="compositionally biased region" description="Basic and acidic residues" evidence="1">
    <location>
        <begin position="150"/>
        <end position="166"/>
    </location>
</feature>
<evidence type="ECO:0000256" key="1">
    <source>
        <dbReference type="SAM" id="MobiDB-lite"/>
    </source>
</evidence>
<name>A0A1J9QE76_9EURO</name>
<feature type="region of interest" description="Disordered" evidence="1">
    <location>
        <begin position="137"/>
        <end position="166"/>
    </location>
</feature>
<keyword evidence="3" id="KW-1185">Reference proteome</keyword>
<dbReference type="Gene3D" id="3.90.20.10">
    <property type="match status" value="1"/>
</dbReference>
<dbReference type="EMBL" id="LGTZ01000228">
    <property type="protein sequence ID" value="OJD26418.1"/>
    <property type="molecule type" value="Genomic_DNA"/>
</dbReference>
<sequence length="166" mass="19718">MEHQVRLAVRSAFTDLQDGWLKGEFQKIYETMDRRFEAVDRRFDEESQKNDRRFEAVDHRFESIEAQLRNSKIVHLHQRLHPISRPDAPIPEEFPKTLLALYNLQQLKNHRKLRLLLIYYSLDTEFIHLSKHINTSGLNLDSDDTSEDSDSGRHPQQEQQHTEADL</sequence>
<dbReference type="VEuPathDB" id="FungiDB:ACJ73_02209"/>
<organism evidence="2 3">
    <name type="scientific">Blastomyces percursus</name>
    <dbReference type="NCBI Taxonomy" id="1658174"/>
    <lineage>
        <taxon>Eukaryota</taxon>
        <taxon>Fungi</taxon>
        <taxon>Dikarya</taxon>
        <taxon>Ascomycota</taxon>
        <taxon>Pezizomycotina</taxon>
        <taxon>Eurotiomycetes</taxon>
        <taxon>Eurotiomycetidae</taxon>
        <taxon>Onygenales</taxon>
        <taxon>Ajellomycetaceae</taxon>
        <taxon>Blastomyces</taxon>
    </lineage>
</organism>
<proteinExistence type="predicted"/>
<protein>
    <submittedName>
        <fullName evidence="2">Uncharacterized protein</fullName>
    </submittedName>
</protein>
<reference evidence="2 3" key="1">
    <citation type="submission" date="2015-08" db="EMBL/GenBank/DDBJ databases">
        <title>Emmonsia species relationships and genome sequence.</title>
        <authorList>
            <person name="Cuomo C.A."/>
            <person name="Schwartz I.S."/>
            <person name="Kenyon C."/>
            <person name="De Hoog G.S."/>
            <person name="Govender N.P."/>
            <person name="Botha A."/>
            <person name="Moreno L."/>
            <person name="De Vries M."/>
            <person name="Munoz J.F."/>
            <person name="Stielow J.B."/>
        </authorList>
    </citation>
    <scope>NUCLEOTIDE SEQUENCE [LARGE SCALE GENOMIC DNA]</scope>
    <source>
        <strain evidence="2 3">EI222</strain>
    </source>
</reference>
<gene>
    <name evidence="2" type="ORF">ACJ73_02209</name>
</gene>
<dbReference type="Proteomes" id="UP000242791">
    <property type="component" value="Unassembled WGS sequence"/>
</dbReference>
<dbReference type="OrthoDB" id="5334827at2759"/>
<evidence type="ECO:0000313" key="2">
    <source>
        <dbReference type="EMBL" id="OJD26418.1"/>
    </source>
</evidence>
<evidence type="ECO:0000313" key="3">
    <source>
        <dbReference type="Proteomes" id="UP000242791"/>
    </source>
</evidence>
<accession>A0A1J9QE76</accession>
<dbReference type="AlphaFoldDB" id="A0A1J9QE76"/>
<comment type="caution">
    <text evidence="2">The sequence shown here is derived from an EMBL/GenBank/DDBJ whole genome shotgun (WGS) entry which is preliminary data.</text>
</comment>